<feature type="compositionally biased region" description="Basic and acidic residues" evidence="1">
    <location>
        <begin position="66"/>
        <end position="81"/>
    </location>
</feature>
<dbReference type="EMBL" id="JBHSPA010000070">
    <property type="protein sequence ID" value="MFC5831857.1"/>
    <property type="molecule type" value="Genomic_DNA"/>
</dbReference>
<gene>
    <name evidence="2" type="ORF">ACFPZ3_49095</name>
</gene>
<evidence type="ECO:0000256" key="1">
    <source>
        <dbReference type="SAM" id="MobiDB-lite"/>
    </source>
</evidence>
<proteinExistence type="predicted"/>
<dbReference type="RefSeq" id="WP_379521315.1">
    <property type="nucleotide sequence ID" value="NZ_JBHSPA010000070.1"/>
</dbReference>
<sequence>MKRIKALREAAASPKPSWPSELASTAYYAEFETAHRSVSIDRICAMADALSAPHQVFIETAAESRGQWDHPDHQDHVRSRQENLGTPANKTWESVPLRMLAPPPAAIYSWVVAVANYRSQSGQLLLTLAIYRSHAQLR</sequence>
<evidence type="ECO:0000313" key="3">
    <source>
        <dbReference type="Proteomes" id="UP001596058"/>
    </source>
</evidence>
<keyword evidence="3" id="KW-1185">Reference proteome</keyword>
<evidence type="ECO:0008006" key="4">
    <source>
        <dbReference type="Google" id="ProtNLM"/>
    </source>
</evidence>
<evidence type="ECO:0000313" key="2">
    <source>
        <dbReference type="EMBL" id="MFC5831857.1"/>
    </source>
</evidence>
<feature type="region of interest" description="Disordered" evidence="1">
    <location>
        <begin position="64"/>
        <end position="88"/>
    </location>
</feature>
<accession>A0ABW1D1D2</accession>
<name>A0ABW1D1D2_9ACTN</name>
<dbReference type="Proteomes" id="UP001596058">
    <property type="component" value="Unassembled WGS sequence"/>
</dbReference>
<organism evidence="2 3">
    <name type="scientific">Nonomuraea insulae</name>
    <dbReference type="NCBI Taxonomy" id="1616787"/>
    <lineage>
        <taxon>Bacteria</taxon>
        <taxon>Bacillati</taxon>
        <taxon>Actinomycetota</taxon>
        <taxon>Actinomycetes</taxon>
        <taxon>Streptosporangiales</taxon>
        <taxon>Streptosporangiaceae</taxon>
        <taxon>Nonomuraea</taxon>
    </lineage>
</organism>
<comment type="caution">
    <text evidence="2">The sequence shown here is derived from an EMBL/GenBank/DDBJ whole genome shotgun (WGS) entry which is preliminary data.</text>
</comment>
<reference evidence="3" key="1">
    <citation type="journal article" date="2019" name="Int. J. Syst. Evol. Microbiol.">
        <title>The Global Catalogue of Microorganisms (GCM) 10K type strain sequencing project: providing services to taxonomists for standard genome sequencing and annotation.</title>
        <authorList>
            <consortium name="The Broad Institute Genomics Platform"/>
            <consortium name="The Broad Institute Genome Sequencing Center for Infectious Disease"/>
            <person name="Wu L."/>
            <person name="Ma J."/>
        </authorList>
    </citation>
    <scope>NUCLEOTIDE SEQUENCE [LARGE SCALE GENOMIC DNA]</scope>
    <source>
        <strain evidence="3">CCUG 53903</strain>
    </source>
</reference>
<protein>
    <recommendedName>
        <fullName evidence="4">Helix-turn-helix protein</fullName>
    </recommendedName>
</protein>